<reference evidence="2" key="1">
    <citation type="submission" date="2022-05" db="EMBL/GenBank/DDBJ databases">
        <authorList>
            <person name="Oliphant S.A."/>
            <person name="Watson-Haigh N.S."/>
            <person name="Sumby K.M."/>
            <person name="Gardner J.M."/>
            <person name="Jiranek V."/>
        </authorList>
    </citation>
    <scope>NUCLEOTIDE SEQUENCE</scope>
    <source>
        <strain evidence="2">KI4_A6</strain>
    </source>
</reference>
<keyword evidence="3" id="KW-1185">Reference proteome</keyword>
<dbReference type="RefSeq" id="WP_252794600.1">
    <property type="nucleotide sequence ID" value="NZ_CP097121.1"/>
</dbReference>
<keyword evidence="1" id="KW-0812">Transmembrane</keyword>
<gene>
    <name evidence="2" type="ORF">M3M37_04980</name>
</gene>
<name>A0ABY5BUM6_9LACO</name>
<evidence type="ECO:0000313" key="2">
    <source>
        <dbReference type="EMBL" id="USS90201.1"/>
    </source>
</evidence>
<accession>A0ABY5BUM6</accession>
<dbReference type="Proteomes" id="UP001056164">
    <property type="component" value="Chromosome"/>
</dbReference>
<proteinExistence type="predicted"/>
<organism evidence="2 3">
    <name type="scientific">Fructilactobacillus carniphilus</name>
    <dbReference type="NCBI Taxonomy" id="2940297"/>
    <lineage>
        <taxon>Bacteria</taxon>
        <taxon>Bacillati</taxon>
        <taxon>Bacillota</taxon>
        <taxon>Bacilli</taxon>
        <taxon>Lactobacillales</taxon>
        <taxon>Lactobacillaceae</taxon>
        <taxon>Fructilactobacillus</taxon>
    </lineage>
</organism>
<protein>
    <submittedName>
        <fullName evidence="2">Uncharacterized protein</fullName>
    </submittedName>
</protein>
<evidence type="ECO:0000256" key="1">
    <source>
        <dbReference type="SAM" id="Phobius"/>
    </source>
</evidence>
<sequence length="407" mass="45147">MAKQENGQLRPHHRSHWKRNLFLLLVVAVVGGLGLTGYRYYAKDQQVARITSGILNEQEQTFTDNVVISGQPGAVNASIMRPVVNYYQQHPHELAILKDQLDQNNSAPNGFRLVKKGTYFWIFPHYRLAIDQIRPIVQTNAPNATVELDGHDVGQTSENSQIQLPPLVPGFHSLKITADVNGKKLSTFKQVSFFANEHEKVTVPLAMMSFRVKGPAGAQIFVNNDKVGTVADDGTGAVTDVPLGQQTTTWLQMDVDGHQVVSEKKTITKKDDGKLISYNFPSAVSKNDGFQLFSNLWTDVGNATNLNQSLDQQNVSGNFKDGTKNPDYQTLNAFVNQNHQSHLQFGTLHLQVEKVQPLGDDTSLVTYRVQSDVKINNTLGTFDNRYQAHVGTGNGQPLQIQTNQSVQ</sequence>
<evidence type="ECO:0000313" key="3">
    <source>
        <dbReference type="Proteomes" id="UP001056164"/>
    </source>
</evidence>
<feature type="transmembrane region" description="Helical" evidence="1">
    <location>
        <begin position="21"/>
        <end position="41"/>
    </location>
</feature>
<keyword evidence="1" id="KW-0472">Membrane</keyword>
<dbReference type="EMBL" id="CP097121">
    <property type="protein sequence ID" value="USS90201.1"/>
    <property type="molecule type" value="Genomic_DNA"/>
</dbReference>
<keyword evidence="1" id="KW-1133">Transmembrane helix</keyword>